<reference evidence="4 5" key="1">
    <citation type="submission" date="2020-12" db="EMBL/GenBank/DDBJ databases">
        <title>Metabolic potential, ecology and presence of endohyphal bacteria is reflected in genomic diversity of Mucoromycotina.</title>
        <authorList>
            <person name="Muszewska A."/>
            <person name="Okrasinska A."/>
            <person name="Steczkiewicz K."/>
            <person name="Drgas O."/>
            <person name="Orlowska M."/>
            <person name="Perlinska-Lenart U."/>
            <person name="Aleksandrzak-Piekarczyk T."/>
            <person name="Szatraj K."/>
            <person name="Zielenkiewicz U."/>
            <person name="Pilsyk S."/>
            <person name="Malc E."/>
            <person name="Mieczkowski P."/>
            <person name="Kruszewska J.S."/>
            <person name="Biernat P."/>
            <person name="Pawlowska J."/>
        </authorList>
    </citation>
    <scope>NUCLEOTIDE SEQUENCE [LARGE SCALE GENOMIC DNA]</scope>
    <source>
        <strain evidence="4 5">CBS 142.35</strain>
    </source>
</reference>
<comment type="similarity">
    <text evidence="1">Belongs to the glycosyl hydrolase 25 family.</text>
</comment>
<feature type="chain" id="PRO_5034432480" description="Glycoside hydrolase family 25 protein" evidence="3">
    <location>
        <begin position="28"/>
        <end position="228"/>
    </location>
</feature>
<dbReference type="Gene3D" id="3.20.20.80">
    <property type="entry name" value="Glycosidases"/>
    <property type="match status" value="1"/>
</dbReference>
<dbReference type="GO" id="GO:0003796">
    <property type="term" value="F:lysozyme activity"/>
    <property type="evidence" value="ECO:0007669"/>
    <property type="project" value="InterPro"/>
</dbReference>
<dbReference type="AlphaFoldDB" id="A0A8H7VNG4"/>
<keyword evidence="2 3" id="KW-0732">Signal</keyword>
<evidence type="ECO:0000256" key="3">
    <source>
        <dbReference type="SAM" id="SignalP"/>
    </source>
</evidence>
<dbReference type="Proteomes" id="UP000646827">
    <property type="component" value="Unassembled WGS sequence"/>
</dbReference>
<evidence type="ECO:0000256" key="2">
    <source>
        <dbReference type="ARBA" id="ARBA00022729"/>
    </source>
</evidence>
<comment type="caution">
    <text evidence="4">The sequence shown here is derived from an EMBL/GenBank/DDBJ whole genome shotgun (WGS) entry which is preliminary data.</text>
</comment>
<dbReference type="OrthoDB" id="2251794at2759"/>
<dbReference type="EMBL" id="JAEPRB010000072">
    <property type="protein sequence ID" value="KAG2222908.1"/>
    <property type="molecule type" value="Genomic_DNA"/>
</dbReference>
<dbReference type="SUPFAM" id="SSF51445">
    <property type="entry name" value="(Trans)glycosidases"/>
    <property type="match status" value="1"/>
</dbReference>
<dbReference type="PANTHER" id="PTHR23208">
    <property type="entry name" value="LYSOZYME PROTEIN"/>
    <property type="match status" value="1"/>
</dbReference>
<accession>A0A8H7VNG4</accession>
<evidence type="ECO:0008006" key="6">
    <source>
        <dbReference type="Google" id="ProtNLM"/>
    </source>
</evidence>
<name>A0A8H7VNG4_9FUNG</name>
<dbReference type="InterPro" id="IPR051595">
    <property type="entry name" value="GH25_Enzymes"/>
</dbReference>
<evidence type="ECO:0000313" key="4">
    <source>
        <dbReference type="EMBL" id="KAG2222908.1"/>
    </source>
</evidence>
<dbReference type="InterPro" id="IPR002053">
    <property type="entry name" value="Glyco_hydro_25"/>
</dbReference>
<gene>
    <name evidence="4" type="ORF">INT45_013539</name>
</gene>
<dbReference type="InterPro" id="IPR017853">
    <property type="entry name" value="GH"/>
</dbReference>
<feature type="signal peptide" evidence="3">
    <location>
        <begin position="1"/>
        <end position="27"/>
    </location>
</feature>
<dbReference type="PROSITE" id="PS51904">
    <property type="entry name" value="GLYCOSYL_HYDROL_F25_2"/>
    <property type="match status" value="1"/>
</dbReference>
<evidence type="ECO:0000313" key="5">
    <source>
        <dbReference type="Proteomes" id="UP000646827"/>
    </source>
</evidence>
<dbReference type="GO" id="GO:0007165">
    <property type="term" value="P:signal transduction"/>
    <property type="evidence" value="ECO:0007669"/>
    <property type="project" value="TreeGrafter"/>
</dbReference>
<keyword evidence="5" id="KW-1185">Reference proteome</keyword>
<dbReference type="GO" id="GO:0009253">
    <property type="term" value="P:peptidoglycan catabolic process"/>
    <property type="evidence" value="ECO:0007669"/>
    <property type="project" value="InterPro"/>
</dbReference>
<evidence type="ECO:0000256" key="1">
    <source>
        <dbReference type="ARBA" id="ARBA00010646"/>
    </source>
</evidence>
<dbReference type="PANTHER" id="PTHR23208:SF36">
    <property type="entry name" value="LYSOZYME-RELATED"/>
    <property type="match status" value="1"/>
</dbReference>
<organism evidence="4 5">
    <name type="scientific">Circinella minor</name>
    <dbReference type="NCBI Taxonomy" id="1195481"/>
    <lineage>
        <taxon>Eukaryota</taxon>
        <taxon>Fungi</taxon>
        <taxon>Fungi incertae sedis</taxon>
        <taxon>Mucoromycota</taxon>
        <taxon>Mucoromycotina</taxon>
        <taxon>Mucoromycetes</taxon>
        <taxon>Mucorales</taxon>
        <taxon>Lichtheimiaceae</taxon>
        <taxon>Circinella</taxon>
    </lineage>
</organism>
<sequence>MKPSSPFTILASVATVLSFFSNIGVEAATGVDASSLITTEQWACAKETGYENAIIRGYIEAWGQNPGGAVDKNVVENYKNAIAGGYTSVDLYIFPCTGRDTCKPPADQVQDVINLIDENTMDIGTLWLDVEVDPEADNFPSAEGARTALQEFKKALDNSGEKWGVYASKVQWTSITGSVDWELDSSVPLWYPHYDDVMSFDDFESFGGWTTPTIKVKYYQNGLLIMIT</sequence>
<dbReference type="GO" id="GO:0016998">
    <property type="term" value="P:cell wall macromolecule catabolic process"/>
    <property type="evidence" value="ECO:0007669"/>
    <property type="project" value="InterPro"/>
</dbReference>
<protein>
    <recommendedName>
        <fullName evidence="6">Glycoside hydrolase family 25 protein</fullName>
    </recommendedName>
</protein>
<proteinExistence type="inferred from homology"/>